<evidence type="ECO:0000256" key="5">
    <source>
        <dbReference type="ARBA" id="ARBA00035320"/>
    </source>
</evidence>
<dbReference type="InterPro" id="IPR020785">
    <property type="entry name" value="Ribosomal_uL11_CS"/>
</dbReference>
<dbReference type="GO" id="GO:0022625">
    <property type="term" value="C:cytosolic large ribosomal subunit"/>
    <property type="evidence" value="ECO:0007669"/>
    <property type="project" value="TreeGrafter"/>
</dbReference>
<dbReference type="GO" id="GO:0003735">
    <property type="term" value="F:structural constituent of ribosome"/>
    <property type="evidence" value="ECO:0007669"/>
    <property type="project" value="InterPro"/>
</dbReference>
<dbReference type="InterPro" id="IPR020783">
    <property type="entry name" value="Ribosomal_uL11_C"/>
</dbReference>
<dbReference type="PROSITE" id="PS00359">
    <property type="entry name" value="RIBOSOMAL_L11"/>
    <property type="match status" value="1"/>
</dbReference>
<dbReference type="Gene3D" id="1.10.10.250">
    <property type="entry name" value="Ribosomal protein L11, C-terminal domain"/>
    <property type="match status" value="1"/>
</dbReference>
<dbReference type="AlphaFoldDB" id="F1L5Q5"/>
<evidence type="ECO:0000313" key="7">
    <source>
        <dbReference type="EMBL" id="ADY45459.1"/>
    </source>
</evidence>
<dbReference type="EMBL" id="JI171909">
    <property type="protein sequence ID" value="ADY45459.1"/>
    <property type="molecule type" value="mRNA"/>
</dbReference>
<protein>
    <recommendedName>
        <fullName evidence="4">Large ribosomal subunit protein uL11</fullName>
    </recommendedName>
    <alternativeName>
        <fullName evidence="5">60S ribosomal protein L12</fullName>
    </alternativeName>
</protein>
<evidence type="ECO:0000259" key="6">
    <source>
        <dbReference type="Pfam" id="PF00298"/>
    </source>
</evidence>
<dbReference type="SUPFAM" id="SSF46906">
    <property type="entry name" value="Ribosomal protein L11, C-terminal domain"/>
    <property type="match status" value="1"/>
</dbReference>
<evidence type="ECO:0000256" key="1">
    <source>
        <dbReference type="ARBA" id="ARBA00010537"/>
    </source>
</evidence>
<feature type="domain" description="Large ribosomal subunit protein uL11 C-terminal" evidence="6">
    <location>
        <begin position="4"/>
        <end position="28"/>
    </location>
</feature>
<reference evidence="7" key="1">
    <citation type="journal article" date="2011" name="Genome Res.">
        <title>Deep small RNA sequencing from the nematode Ascaris reveals conservation, functional diversification, and novel developmental profiles.</title>
        <authorList>
            <person name="Wang J."/>
            <person name="Czech B."/>
            <person name="Crunk A."/>
            <person name="Wallace A."/>
            <person name="Mitreva M."/>
            <person name="Hannon G.J."/>
            <person name="Davis R.E."/>
        </authorList>
    </citation>
    <scope>NUCLEOTIDE SEQUENCE</scope>
</reference>
<name>F1L5Q5_ASCSU</name>
<proteinExistence type="evidence at transcript level"/>
<dbReference type="InterPro" id="IPR036769">
    <property type="entry name" value="Ribosomal_uL11_C_sf"/>
</dbReference>
<dbReference type="GO" id="GO:0070180">
    <property type="term" value="F:large ribosomal subunit rRNA binding"/>
    <property type="evidence" value="ECO:0007669"/>
    <property type="project" value="TreeGrafter"/>
</dbReference>
<dbReference type="PANTHER" id="PTHR11661">
    <property type="entry name" value="60S RIBOSOMAL PROTEIN L12"/>
    <property type="match status" value="1"/>
</dbReference>
<dbReference type="InterPro" id="IPR000911">
    <property type="entry name" value="Ribosomal_uL11"/>
</dbReference>
<accession>F1L5Q5</accession>
<evidence type="ECO:0000256" key="3">
    <source>
        <dbReference type="ARBA" id="ARBA00023274"/>
    </source>
</evidence>
<dbReference type="GO" id="GO:0006412">
    <property type="term" value="P:translation"/>
    <property type="evidence" value="ECO:0007669"/>
    <property type="project" value="InterPro"/>
</dbReference>
<sequence length="130" mass="14143">MRPRSMAKKLEGTVKEILGTAQSVGCTVNGQHPHDVVDAIRSGDIVIPEDLLIPRGEQLQQCISNHYVQENNQSSGMTMSPLLIASTTSCGCWPFTVQPTDCAVPRISFTVPSSFLAIERGRICLAMLMI</sequence>
<keyword evidence="3" id="KW-0687">Ribonucleoprotein</keyword>
<evidence type="ECO:0000256" key="4">
    <source>
        <dbReference type="ARBA" id="ARBA00035203"/>
    </source>
</evidence>
<dbReference type="Pfam" id="PF00298">
    <property type="entry name" value="Ribosomal_L11"/>
    <property type="match status" value="1"/>
</dbReference>
<evidence type="ECO:0000256" key="2">
    <source>
        <dbReference type="ARBA" id="ARBA00022980"/>
    </source>
</evidence>
<organism evidence="7">
    <name type="scientific">Ascaris suum</name>
    <name type="common">Pig roundworm</name>
    <name type="synonym">Ascaris lumbricoides</name>
    <dbReference type="NCBI Taxonomy" id="6253"/>
    <lineage>
        <taxon>Eukaryota</taxon>
        <taxon>Metazoa</taxon>
        <taxon>Ecdysozoa</taxon>
        <taxon>Nematoda</taxon>
        <taxon>Chromadorea</taxon>
        <taxon>Rhabditida</taxon>
        <taxon>Spirurina</taxon>
        <taxon>Ascaridomorpha</taxon>
        <taxon>Ascaridoidea</taxon>
        <taxon>Ascarididae</taxon>
        <taxon>Ascaris</taxon>
    </lineage>
</organism>
<keyword evidence="2 7" id="KW-0689">Ribosomal protein</keyword>
<comment type="similarity">
    <text evidence="1">Belongs to the universal ribosomal protein uL11 family.</text>
</comment>
<dbReference type="PANTHER" id="PTHR11661:SF2">
    <property type="entry name" value="LARGE RIBOSOMAL SUBUNIT PROTEIN UL11"/>
    <property type="match status" value="1"/>
</dbReference>